<accession>A0A9X1VRX7</accession>
<sequence length="117" mass="12537">MLYDLIDKWAGTPGERAFLAGVLALVAGQLAGMYWLCDTQVQQAEAREVQRHLDRLAIADCLGAQPQATFRSCLEQVSAAHDPEAAHVITAEAALPAPGRHPSSTISTLVPVTLGYR</sequence>
<evidence type="ECO:0000256" key="1">
    <source>
        <dbReference type="SAM" id="Phobius"/>
    </source>
</evidence>
<reference evidence="2" key="1">
    <citation type="submission" date="2022-03" db="EMBL/GenBank/DDBJ databases">
        <authorList>
            <person name="Woo C.Y."/>
        </authorList>
    </citation>
    <scope>NUCLEOTIDE SEQUENCE</scope>
    <source>
        <strain evidence="2">CYS-02</strain>
    </source>
</reference>
<evidence type="ECO:0000313" key="3">
    <source>
        <dbReference type="Proteomes" id="UP001139447"/>
    </source>
</evidence>
<keyword evidence="1" id="KW-1133">Transmembrane helix</keyword>
<dbReference type="AlphaFoldDB" id="A0A9X1VRX7"/>
<dbReference type="EMBL" id="JALGBI010000001">
    <property type="protein sequence ID" value="MCJ0762208.1"/>
    <property type="molecule type" value="Genomic_DNA"/>
</dbReference>
<keyword evidence="1" id="KW-0812">Transmembrane</keyword>
<protein>
    <submittedName>
        <fullName evidence="2">Uncharacterized protein</fullName>
    </submittedName>
</protein>
<comment type="caution">
    <text evidence="2">The sequence shown here is derived from an EMBL/GenBank/DDBJ whole genome shotgun (WGS) entry which is preliminary data.</text>
</comment>
<dbReference type="Proteomes" id="UP001139447">
    <property type="component" value="Unassembled WGS sequence"/>
</dbReference>
<gene>
    <name evidence="2" type="ORF">MMF98_03185</name>
</gene>
<name>A0A9X1VRX7_9BURK</name>
<keyword evidence="3" id="KW-1185">Reference proteome</keyword>
<organism evidence="2 3">
    <name type="scientific">Variovorax terrae</name>
    <dbReference type="NCBI Taxonomy" id="2923278"/>
    <lineage>
        <taxon>Bacteria</taxon>
        <taxon>Pseudomonadati</taxon>
        <taxon>Pseudomonadota</taxon>
        <taxon>Betaproteobacteria</taxon>
        <taxon>Burkholderiales</taxon>
        <taxon>Comamonadaceae</taxon>
        <taxon>Variovorax</taxon>
    </lineage>
</organism>
<dbReference type="RefSeq" id="WP_243304261.1">
    <property type="nucleotide sequence ID" value="NZ_JALGBI010000001.1"/>
</dbReference>
<keyword evidence="1" id="KW-0472">Membrane</keyword>
<feature type="transmembrane region" description="Helical" evidence="1">
    <location>
        <begin position="17"/>
        <end position="37"/>
    </location>
</feature>
<proteinExistence type="predicted"/>
<evidence type="ECO:0000313" key="2">
    <source>
        <dbReference type="EMBL" id="MCJ0762208.1"/>
    </source>
</evidence>